<sequence>MQVQVSSRVRILNYNKVRFCSQALFLETISLCLILMGLSFLLLSVKPAIEICRIAQSKGWWLLLALICFFTLGYASFAAYVYLSVDSSRVVLALSVILALGGLFVIVVVNLGKVSLMRLQAALDLEKYNAQHDHLTKLQNRARCFECIELRKKHCDAFAVVIFDLYNLKQINEAMGHYFGDQLLVAFSQAISSSLLPGSELFRIGGDEFVVVSEARNEPALFAQNNAILSALHNGLVVEHTAVDVTYSSGAILNIVSEDISASELLKRADIAMYAAKRSKQSLVLFDKTLHQGVVSEFHMLNDFKGALARGDLTVFYQPIVDAQNSTVHGVEALVRWPSEDGEYILPERFIPIAEKNNMIKYLSAYVINTVFSDIELLLKLNDKLTVHINLSCQDLLGKNLINVLNTQLNSKNVDPKRIIFELTESMVMTDVEQTKTLIEHLIDMGFSVSIDDFGTGFSSFSILKELPISQIKIDKSFVTQCLSQDKDRAIIETTLFLAKRLGCSVVAEGVENDETSQYLANQGCKYIQGYNISEPLSLGEIQRWISSNGLVQTALRKY</sequence>
<dbReference type="PROSITE" id="PS50883">
    <property type="entry name" value="EAL"/>
    <property type="match status" value="1"/>
</dbReference>
<dbReference type="Pfam" id="PF00990">
    <property type="entry name" value="GGDEF"/>
    <property type="match status" value="1"/>
</dbReference>
<dbReference type="SMART" id="SM00267">
    <property type="entry name" value="GGDEF"/>
    <property type="match status" value="1"/>
</dbReference>
<evidence type="ECO:0000313" key="4">
    <source>
        <dbReference type="EMBL" id="ESP92010.1"/>
    </source>
</evidence>
<dbReference type="InterPro" id="IPR029787">
    <property type="entry name" value="Nucleotide_cyclase"/>
</dbReference>
<dbReference type="CDD" id="cd01948">
    <property type="entry name" value="EAL"/>
    <property type="match status" value="1"/>
</dbReference>
<evidence type="ECO:0000256" key="1">
    <source>
        <dbReference type="SAM" id="Phobius"/>
    </source>
</evidence>
<dbReference type="Gene3D" id="3.30.70.270">
    <property type="match status" value="1"/>
</dbReference>
<dbReference type="PROSITE" id="PS50887">
    <property type="entry name" value="GGDEF"/>
    <property type="match status" value="1"/>
</dbReference>
<feature type="transmembrane region" description="Helical" evidence="1">
    <location>
        <begin position="23"/>
        <end position="49"/>
    </location>
</feature>
<organism evidence="4 5">
    <name type="scientific">Pseudoalteromonas luteoviolacea (strain 2ta16)</name>
    <dbReference type="NCBI Taxonomy" id="1353533"/>
    <lineage>
        <taxon>Bacteria</taxon>
        <taxon>Pseudomonadati</taxon>
        <taxon>Pseudomonadota</taxon>
        <taxon>Gammaproteobacteria</taxon>
        <taxon>Alteromonadales</taxon>
        <taxon>Pseudoalteromonadaceae</taxon>
        <taxon>Pseudoalteromonas</taxon>
    </lineage>
</organism>
<dbReference type="NCBIfam" id="TIGR00254">
    <property type="entry name" value="GGDEF"/>
    <property type="match status" value="1"/>
</dbReference>
<keyword evidence="1" id="KW-0812">Transmembrane</keyword>
<feature type="transmembrane region" description="Helical" evidence="1">
    <location>
        <begin position="89"/>
        <end position="111"/>
    </location>
</feature>
<dbReference type="Gene3D" id="3.20.20.450">
    <property type="entry name" value="EAL domain"/>
    <property type="match status" value="1"/>
</dbReference>
<name>V4HMG8_PSEL2</name>
<evidence type="ECO:0000259" key="2">
    <source>
        <dbReference type="PROSITE" id="PS50883"/>
    </source>
</evidence>
<dbReference type="PANTHER" id="PTHR33121:SF70">
    <property type="entry name" value="SIGNALING PROTEIN YKOW"/>
    <property type="match status" value="1"/>
</dbReference>
<dbReference type="InterPro" id="IPR000160">
    <property type="entry name" value="GGDEF_dom"/>
</dbReference>
<dbReference type="CDD" id="cd01949">
    <property type="entry name" value="GGDEF"/>
    <property type="match status" value="1"/>
</dbReference>
<dbReference type="InterPro" id="IPR035919">
    <property type="entry name" value="EAL_sf"/>
</dbReference>
<dbReference type="Pfam" id="PF00563">
    <property type="entry name" value="EAL"/>
    <property type="match status" value="1"/>
</dbReference>
<dbReference type="GO" id="GO:0071111">
    <property type="term" value="F:cyclic-guanylate-specific phosphodiesterase activity"/>
    <property type="evidence" value="ECO:0007669"/>
    <property type="project" value="InterPro"/>
</dbReference>
<protein>
    <submittedName>
        <fullName evidence="4">Diguanylate cyclase (GGDEF) domain protein</fullName>
    </submittedName>
</protein>
<feature type="domain" description="GGDEF" evidence="3">
    <location>
        <begin position="156"/>
        <end position="288"/>
    </location>
</feature>
<gene>
    <name evidence="4" type="ORF">PL2TA16_04846</name>
</gene>
<dbReference type="InterPro" id="IPR043128">
    <property type="entry name" value="Rev_trsase/Diguanyl_cyclase"/>
</dbReference>
<dbReference type="InterPro" id="IPR001633">
    <property type="entry name" value="EAL_dom"/>
</dbReference>
<dbReference type="AlphaFoldDB" id="V4HMG8"/>
<evidence type="ECO:0000259" key="3">
    <source>
        <dbReference type="PROSITE" id="PS50887"/>
    </source>
</evidence>
<feature type="transmembrane region" description="Helical" evidence="1">
    <location>
        <begin position="61"/>
        <end position="83"/>
    </location>
</feature>
<dbReference type="SUPFAM" id="SSF141868">
    <property type="entry name" value="EAL domain-like"/>
    <property type="match status" value="1"/>
</dbReference>
<accession>V4HMG8</accession>
<dbReference type="PANTHER" id="PTHR33121">
    <property type="entry name" value="CYCLIC DI-GMP PHOSPHODIESTERASE PDEF"/>
    <property type="match status" value="1"/>
</dbReference>
<comment type="caution">
    <text evidence="4">The sequence shown here is derived from an EMBL/GenBank/DDBJ whole genome shotgun (WGS) entry which is preliminary data.</text>
</comment>
<dbReference type="Proteomes" id="UP000017820">
    <property type="component" value="Unassembled WGS sequence"/>
</dbReference>
<dbReference type="PATRIC" id="fig|1353533.3.peg.3430"/>
<dbReference type="SMART" id="SM00052">
    <property type="entry name" value="EAL"/>
    <property type="match status" value="1"/>
</dbReference>
<proteinExistence type="predicted"/>
<evidence type="ECO:0000313" key="5">
    <source>
        <dbReference type="Proteomes" id="UP000017820"/>
    </source>
</evidence>
<keyword evidence="1" id="KW-0472">Membrane</keyword>
<feature type="domain" description="EAL" evidence="2">
    <location>
        <begin position="297"/>
        <end position="550"/>
    </location>
</feature>
<keyword evidence="1" id="KW-1133">Transmembrane helix</keyword>
<dbReference type="EMBL" id="AUSV01000086">
    <property type="protein sequence ID" value="ESP92010.1"/>
    <property type="molecule type" value="Genomic_DNA"/>
</dbReference>
<reference evidence="4 5" key="1">
    <citation type="submission" date="2013-07" db="EMBL/GenBank/DDBJ databases">
        <title>Draft genome sequence of Pseudoalteromonas luteoviolacea 2ta16.</title>
        <authorList>
            <person name="Allen E.E."/>
            <person name="Azam F."/>
            <person name="Podell S."/>
        </authorList>
    </citation>
    <scope>NUCLEOTIDE SEQUENCE [LARGE SCALE GENOMIC DNA]</scope>
    <source>
        <strain evidence="4 5">2ta16</strain>
    </source>
</reference>
<dbReference type="SUPFAM" id="SSF55073">
    <property type="entry name" value="Nucleotide cyclase"/>
    <property type="match status" value="1"/>
</dbReference>
<dbReference type="InterPro" id="IPR050706">
    <property type="entry name" value="Cyclic-di-GMP_PDE-like"/>
</dbReference>